<feature type="chain" id="PRO_5015119616" evidence="10">
    <location>
        <begin position="20"/>
        <end position="220"/>
    </location>
</feature>
<dbReference type="Pfam" id="PF00560">
    <property type="entry name" value="LRR_1"/>
    <property type="match status" value="1"/>
</dbReference>
<dbReference type="Gramene" id="PRQ40999">
    <property type="protein sequence ID" value="PRQ40999"/>
    <property type="gene ID" value="RchiOBHm_Chr4g0442221"/>
</dbReference>
<keyword evidence="12" id="KW-0808">Transferase</keyword>
<evidence type="ECO:0000313" key="13">
    <source>
        <dbReference type="Proteomes" id="UP000238479"/>
    </source>
</evidence>
<evidence type="ECO:0000259" key="11">
    <source>
        <dbReference type="Pfam" id="PF08263"/>
    </source>
</evidence>
<dbReference type="EMBL" id="PDCK01000042">
    <property type="protein sequence ID" value="PRQ40999.1"/>
    <property type="molecule type" value="Genomic_DNA"/>
</dbReference>
<keyword evidence="12" id="KW-0418">Kinase</keyword>
<dbReference type="Proteomes" id="UP000238479">
    <property type="component" value="Chromosome 4"/>
</dbReference>
<dbReference type="Gene3D" id="3.80.10.10">
    <property type="entry name" value="Ribonuclease Inhibitor"/>
    <property type="match status" value="1"/>
</dbReference>
<keyword evidence="2" id="KW-0433">Leucine-rich repeat</keyword>
<gene>
    <name evidence="12" type="ORF">RchiOBHm_Chr4g0442221</name>
</gene>
<evidence type="ECO:0000256" key="6">
    <source>
        <dbReference type="ARBA" id="ARBA00022989"/>
    </source>
</evidence>
<evidence type="ECO:0000256" key="4">
    <source>
        <dbReference type="ARBA" id="ARBA00022729"/>
    </source>
</evidence>
<comment type="subcellular location">
    <subcellularLocation>
        <location evidence="1">Membrane</location>
        <topology evidence="1">Single-pass membrane protein</topology>
    </subcellularLocation>
</comment>
<evidence type="ECO:0000256" key="3">
    <source>
        <dbReference type="ARBA" id="ARBA00022692"/>
    </source>
</evidence>
<evidence type="ECO:0000256" key="9">
    <source>
        <dbReference type="ARBA" id="ARBA00023180"/>
    </source>
</evidence>
<dbReference type="PANTHER" id="PTHR47986">
    <property type="entry name" value="OSJNBA0070M12.3 PROTEIN"/>
    <property type="match status" value="1"/>
</dbReference>
<name>A0A2P6R3R4_ROSCH</name>
<dbReference type="OMA" id="ECDLELM"/>
<keyword evidence="8" id="KW-0675">Receptor</keyword>
<dbReference type="Pfam" id="PF08263">
    <property type="entry name" value="LRRNT_2"/>
    <property type="match status" value="1"/>
</dbReference>
<organism evidence="12 13">
    <name type="scientific">Rosa chinensis</name>
    <name type="common">China rose</name>
    <dbReference type="NCBI Taxonomy" id="74649"/>
    <lineage>
        <taxon>Eukaryota</taxon>
        <taxon>Viridiplantae</taxon>
        <taxon>Streptophyta</taxon>
        <taxon>Embryophyta</taxon>
        <taxon>Tracheophyta</taxon>
        <taxon>Spermatophyta</taxon>
        <taxon>Magnoliopsida</taxon>
        <taxon>eudicotyledons</taxon>
        <taxon>Gunneridae</taxon>
        <taxon>Pentapetalae</taxon>
        <taxon>rosids</taxon>
        <taxon>fabids</taxon>
        <taxon>Rosales</taxon>
        <taxon>Rosaceae</taxon>
        <taxon>Rosoideae</taxon>
        <taxon>Rosoideae incertae sedis</taxon>
        <taxon>Rosa</taxon>
    </lineage>
</organism>
<dbReference type="AlphaFoldDB" id="A0A2P6R3R4"/>
<keyword evidence="7" id="KW-0472">Membrane</keyword>
<keyword evidence="3" id="KW-0812">Transmembrane</keyword>
<keyword evidence="9" id="KW-0325">Glycoprotein</keyword>
<comment type="caution">
    <text evidence="12">The sequence shown here is derived from an EMBL/GenBank/DDBJ whole genome shotgun (WGS) entry which is preliminary data.</text>
</comment>
<feature type="domain" description="Leucine-rich repeat-containing N-terminal plant-type" evidence="11">
    <location>
        <begin position="27"/>
        <end position="60"/>
    </location>
</feature>
<evidence type="ECO:0000256" key="7">
    <source>
        <dbReference type="ARBA" id="ARBA00023136"/>
    </source>
</evidence>
<dbReference type="GO" id="GO:0004674">
    <property type="term" value="F:protein serine/threonine kinase activity"/>
    <property type="evidence" value="ECO:0007669"/>
    <property type="project" value="UniProtKB-KW"/>
</dbReference>
<feature type="signal peptide" evidence="10">
    <location>
        <begin position="1"/>
        <end position="19"/>
    </location>
</feature>
<dbReference type="EC" id="2.7.11.1" evidence="12"/>
<dbReference type="InterPro" id="IPR001611">
    <property type="entry name" value="Leu-rich_rpt"/>
</dbReference>
<keyword evidence="5" id="KW-0677">Repeat</keyword>
<reference evidence="12 13" key="1">
    <citation type="journal article" date="2018" name="Nat. Genet.">
        <title>The Rosa genome provides new insights in the design of modern roses.</title>
        <authorList>
            <person name="Bendahmane M."/>
        </authorList>
    </citation>
    <scope>NUCLEOTIDE SEQUENCE [LARGE SCALE GENOMIC DNA]</scope>
    <source>
        <strain evidence="13">cv. Old Blush</strain>
    </source>
</reference>
<evidence type="ECO:0000256" key="10">
    <source>
        <dbReference type="SAM" id="SignalP"/>
    </source>
</evidence>
<keyword evidence="13" id="KW-1185">Reference proteome</keyword>
<dbReference type="PANTHER" id="PTHR47986:SF34">
    <property type="entry name" value="RECEPTOR-LIKE KINASE TMK2"/>
    <property type="match status" value="1"/>
</dbReference>
<dbReference type="STRING" id="74649.A0A2P6R3R4"/>
<dbReference type="InterPro" id="IPR032675">
    <property type="entry name" value="LRR_dom_sf"/>
</dbReference>
<accession>A0A2P6R3R4</accession>
<dbReference type="GO" id="GO:0016020">
    <property type="term" value="C:membrane"/>
    <property type="evidence" value="ECO:0007669"/>
    <property type="project" value="UniProtKB-SubCell"/>
</dbReference>
<keyword evidence="4 10" id="KW-0732">Signal</keyword>
<dbReference type="InterPro" id="IPR052422">
    <property type="entry name" value="Auxin_Ser/Thr_Kinase"/>
</dbReference>
<evidence type="ECO:0000256" key="1">
    <source>
        <dbReference type="ARBA" id="ARBA00004167"/>
    </source>
</evidence>
<protein>
    <submittedName>
        <fullName evidence="12">Putative non-specific serine/threonine protein kinase</fullName>
        <ecNumber evidence="12">2.7.11.1</ecNumber>
    </submittedName>
</protein>
<evidence type="ECO:0000256" key="2">
    <source>
        <dbReference type="ARBA" id="ARBA00022614"/>
    </source>
</evidence>
<keyword evidence="6" id="KW-1133">Transmembrane helix</keyword>
<keyword evidence="12" id="KW-0723">Serine/threonine-protein kinase</keyword>
<dbReference type="SUPFAM" id="SSF52058">
    <property type="entry name" value="L domain-like"/>
    <property type="match status" value="1"/>
</dbReference>
<evidence type="ECO:0000256" key="8">
    <source>
        <dbReference type="ARBA" id="ARBA00023170"/>
    </source>
</evidence>
<sequence length="220" mass="24365">MGFWGCVFVLLSLSAPVHSQSQKLSEDQPAMKAILENIKPKAPTHWSSGADCCTWGDVTCENGKVVTIMIKDQHLSGSLRPDINKLTSLLRLHIMRNNLTGPFPILQGLAELEEIYANQNNFTYFPVDDFFSGLDSLQEFHVDYNPFQAWQIPDSTKFASKLTSFTAGDANISGKIPEFFDSNNMPSLVTLELAYNNLEGELPASFSGSGIPVPFVEQQQ</sequence>
<dbReference type="InterPro" id="IPR013210">
    <property type="entry name" value="LRR_N_plant-typ"/>
</dbReference>
<evidence type="ECO:0000313" key="12">
    <source>
        <dbReference type="EMBL" id="PRQ40999.1"/>
    </source>
</evidence>
<proteinExistence type="predicted"/>
<evidence type="ECO:0000256" key="5">
    <source>
        <dbReference type="ARBA" id="ARBA00022737"/>
    </source>
</evidence>